<name>A0ABY4STF9_9CAUL</name>
<evidence type="ECO:0008006" key="4">
    <source>
        <dbReference type="Google" id="ProtNLM"/>
    </source>
</evidence>
<evidence type="ECO:0000313" key="2">
    <source>
        <dbReference type="EMBL" id="URI15955.1"/>
    </source>
</evidence>
<feature type="signal peptide" evidence="1">
    <location>
        <begin position="1"/>
        <end position="24"/>
    </location>
</feature>
<gene>
    <name evidence="2" type="ORF">M8231_02905</name>
</gene>
<feature type="chain" id="PRO_5046329104" description="DUF1176 domain-containing protein" evidence="1">
    <location>
        <begin position="25"/>
        <end position="245"/>
    </location>
</feature>
<organism evidence="2 3">
    <name type="scientific">Brevundimonas albigilva</name>
    <dbReference type="NCBI Taxonomy" id="1312364"/>
    <lineage>
        <taxon>Bacteria</taxon>
        <taxon>Pseudomonadati</taxon>
        <taxon>Pseudomonadota</taxon>
        <taxon>Alphaproteobacteria</taxon>
        <taxon>Caulobacterales</taxon>
        <taxon>Caulobacteraceae</taxon>
        <taxon>Brevundimonas</taxon>
    </lineage>
</organism>
<sequence>MGISKSASLLTIGVFVALASPAAAQSNFREALAVRSPEAQRQMIEQVINIQTGGERSLIQGLWGYALGDSAILYCGFRSDAAYRTTGFTVVMNGVDRDTVVFNMGEVAMREAGCTRPDYRTISGSLLPNNPLGGIWLDPAPERTARSTFKPLIFPIEHANEPDCMAGRALAYEAVMLGDTSAVSGFTPEQMNDTTKLFGLCFQVSGQEFTQARLGQIVAEAEARMAPARLSEPQTTTAGTVGSSS</sequence>
<dbReference type="RefSeq" id="WP_250202210.1">
    <property type="nucleotide sequence ID" value="NZ_CP097649.1"/>
</dbReference>
<dbReference type="Proteomes" id="UP001055429">
    <property type="component" value="Chromosome"/>
</dbReference>
<accession>A0ABY4STF9</accession>
<evidence type="ECO:0000313" key="3">
    <source>
        <dbReference type="Proteomes" id="UP001055429"/>
    </source>
</evidence>
<evidence type="ECO:0000256" key="1">
    <source>
        <dbReference type="SAM" id="SignalP"/>
    </source>
</evidence>
<protein>
    <recommendedName>
        <fullName evidence="4">DUF1176 domain-containing protein</fullName>
    </recommendedName>
</protein>
<proteinExistence type="predicted"/>
<keyword evidence="1" id="KW-0732">Signal</keyword>
<reference evidence="2" key="1">
    <citation type="submission" date="2022-05" db="EMBL/GenBank/DDBJ databases">
        <title>Brevundimonas albigilva TT17 genome sequence.</title>
        <authorList>
            <person name="Lee K."/>
            <person name="Son H."/>
        </authorList>
    </citation>
    <scope>NUCLEOTIDE SEQUENCE</scope>
    <source>
        <strain evidence="2">TT17</strain>
    </source>
</reference>
<dbReference type="EMBL" id="CP097649">
    <property type="protein sequence ID" value="URI15955.1"/>
    <property type="molecule type" value="Genomic_DNA"/>
</dbReference>
<keyword evidence="3" id="KW-1185">Reference proteome</keyword>